<accession>A0AAJ0DC16</accession>
<gene>
    <name evidence="16" type="primary">SSN2</name>
    <name evidence="16" type="ORF">LTR09_011276</name>
</gene>
<evidence type="ECO:0000313" key="17">
    <source>
        <dbReference type="Proteomes" id="UP001271007"/>
    </source>
</evidence>
<evidence type="ECO:0000256" key="3">
    <source>
        <dbReference type="ARBA" id="ARBA00019618"/>
    </source>
</evidence>
<feature type="domain" description="Mediator complex subunit Med13 C-terminal" evidence="13">
    <location>
        <begin position="1114"/>
        <end position="1435"/>
    </location>
</feature>
<feature type="compositionally biased region" description="Basic and acidic residues" evidence="12">
    <location>
        <begin position="497"/>
        <end position="510"/>
    </location>
</feature>
<dbReference type="InterPro" id="IPR051139">
    <property type="entry name" value="Mediator_complx_sub13"/>
</dbReference>
<dbReference type="Pfam" id="PF18296">
    <property type="entry name" value="MID_MedPIWI"/>
    <property type="match status" value="1"/>
</dbReference>
<feature type="compositionally biased region" description="Polar residues" evidence="12">
    <location>
        <begin position="601"/>
        <end position="617"/>
    </location>
</feature>
<feature type="region of interest" description="Disordered" evidence="12">
    <location>
        <begin position="1257"/>
        <end position="1303"/>
    </location>
</feature>
<evidence type="ECO:0000256" key="5">
    <source>
        <dbReference type="ARBA" id="ARBA00023015"/>
    </source>
</evidence>
<evidence type="ECO:0000256" key="1">
    <source>
        <dbReference type="ARBA" id="ARBA00004123"/>
    </source>
</evidence>
<evidence type="ECO:0000256" key="12">
    <source>
        <dbReference type="SAM" id="MobiDB-lite"/>
    </source>
</evidence>
<sequence>MNGIDFLKACTTNVRSVEGLLDWQYIQYTCNDNEAAEETIRNAVTDLRRRDIVCSGQPSGLWVFARTNGMPSGSADHGQQRFDVQETGLIRDASPEALTDEVRIEDVLLHAVEGSISYMLATGYGMLHIGSFQWLLKPAESNSTPTTEDSTIVRLHPRWTENGSLCISTTTRASSLHSLNATTGFLSGDVILAPSGVRAKLRKESVDDDRSLATSPTTHTIRGTIWKQSIVDVLLAECIGVELDEEWSVVELLEKNQFERFIWPTRLCLTARSSAGFDAGNKPSEDPGWQYWFDEGFASQDAFENHLELAEKWFSSAAEREVMAAENSGAGPPTVDTAMTASSIVAETPMATSPPFNQRLIDQQAALAGIYPTPPDGLAPGHLIHPTSDSLSSAMQVDTANPEDDAELPVVGDHVGRGNSMESVREGPSYQPHSDDLFGDMTEMDFGTNEVGDEDFDYFDEPDDEVGTGGTSHDADMADHILQEEVDIAVHPSEAAESPRLDLKPDHGESEGFEAEQASRDAIPSSQPLEPQHREVPASDGMVAQTQTFAIPKLPRPIEKPLSPFGIKERLLPPPIPASVLSNDGVSSQPDRRRSTFDAVQFNQGLALSEKYTSMRTPSAAEGSMSGPNISLPTATRKERSDAATEPNSADTDMESSSEDGSYDSMTSISDDDNLPPKLPWQTKKRKRTSVEEQQFDAGEEHRSRYDEALSVDGDDTIDARKIRQIADAIFGKTSSSMTTTRTIRDTRSQGTTAALNLDVLDLGKAELMYIAQYVCEQATSSTTAIKLALENANQLHDATGSGTHESLTSIANNTLDHIFASMQDLGLAKLALIKEPPPRPNANPGKAPASGQPRMPYREGSMQLGPDWFPLPPPYVRIQRGADNWEMLPPAVNFWNALSFGPSNGVKDITAVFVAPNNTDFLDTARGLMKDLASTYEGCKLGQFELEPDLAFVSIASDDDDGDQPCYENGIVHVGDALEELSLGEVMQDYKSLCEQVGLAIESLGRERPERTTVICIVDPFEDEQSTQFLCACFWRLLSFCRTSTHKAYKTASRSDIVLQIIPVSLIASRNGLVVLDNVQLSSVAMEIYDRCPPSTKAAAAIDLGSALPILAAPAIELSAGPPKRIAFQLSAEPPSDLLHENSILHLAYALSPDRQWLTICWLDNTGRYQMTTTTCLRGRSFKDAASEIWERTAEIIAARQVTWRVFIVAPADVEPSIQRCWKTLAASKVKKQMLHVTLLSVDDEPTIHLMPPVPAEGSNATSQQAGQGFLTPVSTPQGGSMTVSPEASGQPSTPAISEAPTTAVETDPDAHLVDVADESWGVLLSSASASNPSTASTAPAPIAKGLLLRRGNTALTGSSGSDKPLDALAVSLHWDIRVRPGGAVDEGPTRQAEMTLREVLRMYRNLGLLGRMRHLGSEGEGGEDMRPLHVACAEMGAEALDGLLGSAA</sequence>
<evidence type="ECO:0000313" key="16">
    <source>
        <dbReference type="EMBL" id="KAK3047287.1"/>
    </source>
</evidence>
<evidence type="ECO:0000256" key="10">
    <source>
        <dbReference type="ARBA" id="ARBA00032008"/>
    </source>
</evidence>
<evidence type="ECO:0000256" key="9">
    <source>
        <dbReference type="ARBA" id="ARBA00025661"/>
    </source>
</evidence>
<comment type="subcellular location">
    <subcellularLocation>
        <location evidence="1 11">Nucleus</location>
    </subcellularLocation>
</comment>
<evidence type="ECO:0000256" key="2">
    <source>
        <dbReference type="ARBA" id="ARBA00009354"/>
    </source>
</evidence>
<evidence type="ECO:0000259" key="14">
    <source>
        <dbReference type="Pfam" id="PF11597"/>
    </source>
</evidence>
<comment type="caution">
    <text evidence="16">The sequence shown here is derived from an EMBL/GenBank/DDBJ whole genome shotgun (WGS) entry which is preliminary data.</text>
</comment>
<dbReference type="PANTHER" id="PTHR48249">
    <property type="entry name" value="MEDIATOR OF RNA POLYMERASE II TRANSCRIPTION SUBUNIT 13"/>
    <property type="match status" value="1"/>
</dbReference>
<feature type="compositionally biased region" description="Polar residues" evidence="12">
    <location>
        <begin position="1260"/>
        <end position="1303"/>
    </location>
</feature>
<evidence type="ECO:0000256" key="7">
    <source>
        <dbReference type="ARBA" id="ARBA00023163"/>
    </source>
</evidence>
<evidence type="ECO:0000256" key="6">
    <source>
        <dbReference type="ARBA" id="ARBA00023159"/>
    </source>
</evidence>
<keyword evidence="17" id="KW-1185">Reference proteome</keyword>
<dbReference type="InterPro" id="IPR021643">
    <property type="entry name" value="Mediator_Med13_N"/>
</dbReference>
<reference evidence="16" key="1">
    <citation type="submission" date="2023-04" db="EMBL/GenBank/DDBJ databases">
        <title>Black Yeasts Isolated from many extreme environments.</title>
        <authorList>
            <person name="Coleine C."/>
            <person name="Stajich J.E."/>
            <person name="Selbmann L."/>
        </authorList>
    </citation>
    <scope>NUCLEOTIDE SEQUENCE</scope>
    <source>
        <strain evidence="16">CCFEE 5312</strain>
    </source>
</reference>
<keyword evidence="4 11" id="KW-0678">Repressor</keyword>
<dbReference type="InterPro" id="IPR009401">
    <property type="entry name" value="Med13_C"/>
</dbReference>
<feature type="domain" description="MID" evidence="15">
    <location>
        <begin position="908"/>
        <end position="1095"/>
    </location>
</feature>
<protein>
    <recommendedName>
        <fullName evidence="3 11">Mediator of RNA polymerase II transcription subunit 13</fullName>
    </recommendedName>
    <alternativeName>
        <fullName evidence="10 11">Mediator complex subunit 13</fullName>
    </alternativeName>
</protein>
<feature type="region of interest" description="Disordered" evidence="12">
    <location>
        <begin position="494"/>
        <end position="537"/>
    </location>
</feature>
<proteinExistence type="inferred from homology"/>
<dbReference type="InterPro" id="IPR041285">
    <property type="entry name" value="MID_MedPIWI"/>
</dbReference>
<keyword evidence="7 11" id="KW-0804">Transcription</keyword>
<comment type="function">
    <text evidence="9 11">Component of the SRB8-11 complex. The SRB8-11 complex is a regulatory module of the Mediator complex which is itself involved in regulation of basal and activated RNA polymerase II-dependent transcription. The SRB8-11 complex may be involved in the transcriptional repression of a subset of genes regulated by Mediator. It may inhibit the association of the Mediator complex with RNA polymerase II to form the holoenzyme complex.</text>
</comment>
<feature type="region of interest" description="Disordered" evidence="12">
    <location>
        <begin position="558"/>
        <end position="707"/>
    </location>
</feature>
<dbReference type="Pfam" id="PF11597">
    <property type="entry name" value="Med13_N"/>
    <property type="match status" value="1"/>
</dbReference>
<evidence type="ECO:0000256" key="8">
    <source>
        <dbReference type="ARBA" id="ARBA00023242"/>
    </source>
</evidence>
<organism evidence="16 17">
    <name type="scientific">Extremus antarcticus</name>
    <dbReference type="NCBI Taxonomy" id="702011"/>
    <lineage>
        <taxon>Eukaryota</taxon>
        <taxon>Fungi</taxon>
        <taxon>Dikarya</taxon>
        <taxon>Ascomycota</taxon>
        <taxon>Pezizomycotina</taxon>
        <taxon>Dothideomycetes</taxon>
        <taxon>Dothideomycetidae</taxon>
        <taxon>Mycosphaerellales</taxon>
        <taxon>Extremaceae</taxon>
        <taxon>Extremus</taxon>
    </lineage>
</organism>
<feature type="compositionally biased region" description="Polar residues" evidence="12">
    <location>
        <begin position="580"/>
        <end position="589"/>
    </location>
</feature>
<feature type="region of interest" description="Disordered" evidence="12">
    <location>
        <begin position="835"/>
        <end position="858"/>
    </location>
</feature>
<dbReference type="GO" id="GO:0045944">
    <property type="term" value="P:positive regulation of transcription by RNA polymerase II"/>
    <property type="evidence" value="ECO:0007669"/>
    <property type="project" value="TreeGrafter"/>
</dbReference>
<feature type="compositionally biased region" description="Acidic residues" evidence="12">
    <location>
        <begin position="652"/>
        <end position="662"/>
    </location>
</feature>
<dbReference type="GO" id="GO:0016592">
    <property type="term" value="C:mediator complex"/>
    <property type="evidence" value="ECO:0007669"/>
    <property type="project" value="InterPro"/>
</dbReference>
<evidence type="ECO:0000259" key="13">
    <source>
        <dbReference type="Pfam" id="PF06333"/>
    </source>
</evidence>
<keyword evidence="6 11" id="KW-0010">Activator</keyword>
<evidence type="ECO:0000259" key="15">
    <source>
        <dbReference type="Pfam" id="PF18296"/>
    </source>
</evidence>
<keyword evidence="5 11" id="KW-0805">Transcription regulation</keyword>
<dbReference type="EMBL" id="JAWDJX010000064">
    <property type="protein sequence ID" value="KAK3047287.1"/>
    <property type="molecule type" value="Genomic_DNA"/>
</dbReference>
<comment type="subunit">
    <text evidence="11">Component of the SRB8-11 complex, which itself associates with the Mediator complex.</text>
</comment>
<keyword evidence="8 11" id="KW-0539">Nucleus</keyword>
<comment type="similarity">
    <text evidence="2 11">Belongs to the Mediator complex subunit 13 family.</text>
</comment>
<evidence type="ECO:0000256" key="4">
    <source>
        <dbReference type="ARBA" id="ARBA00022491"/>
    </source>
</evidence>
<feature type="domain" description="Mediator complex subunit Med13 N-terminal" evidence="14">
    <location>
        <begin position="4"/>
        <end position="270"/>
    </location>
</feature>
<name>A0AAJ0DC16_9PEZI</name>
<dbReference type="Proteomes" id="UP001271007">
    <property type="component" value="Unassembled WGS sequence"/>
</dbReference>
<dbReference type="PANTHER" id="PTHR48249:SF3">
    <property type="entry name" value="MEDIATOR OF RNA POLYMERASE II TRANSCRIPTION SUBUNIT 13"/>
    <property type="match status" value="1"/>
</dbReference>
<dbReference type="Pfam" id="PF06333">
    <property type="entry name" value="Med13_C"/>
    <property type="match status" value="1"/>
</dbReference>
<evidence type="ECO:0000256" key="11">
    <source>
        <dbReference type="RuleBase" id="RU364134"/>
    </source>
</evidence>
<dbReference type="GO" id="GO:0003713">
    <property type="term" value="F:transcription coactivator activity"/>
    <property type="evidence" value="ECO:0007669"/>
    <property type="project" value="TreeGrafter"/>
</dbReference>